<comment type="caution">
    <text evidence="5">The sequence shown here is derived from an EMBL/GenBank/DDBJ whole genome shotgun (WGS) entry which is preliminary data.</text>
</comment>
<name>A0ABP0EWE7_CLALP</name>
<proteinExistence type="predicted"/>
<dbReference type="EMBL" id="CAWYQH010000001">
    <property type="protein sequence ID" value="CAK8671750.1"/>
    <property type="molecule type" value="Genomic_DNA"/>
</dbReference>
<dbReference type="Pfam" id="PF07707">
    <property type="entry name" value="BACK"/>
    <property type="match status" value="1"/>
</dbReference>
<feature type="compositionally biased region" description="Basic and acidic residues" evidence="3">
    <location>
        <begin position="311"/>
        <end position="321"/>
    </location>
</feature>
<dbReference type="PROSITE" id="PS50097">
    <property type="entry name" value="BTB"/>
    <property type="match status" value="1"/>
</dbReference>
<evidence type="ECO:0000256" key="3">
    <source>
        <dbReference type="SAM" id="MobiDB-lite"/>
    </source>
</evidence>
<dbReference type="PANTHER" id="PTHR24412:SF463">
    <property type="entry name" value="KELCH-LIKE PROTEIN 40A"/>
    <property type="match status" value="1"/>
</dbReference>
<organism evidence="5 6">
    <name type="scientific">Clavelina lepadiformis</name>
    <name type="common">Light-bulb sea squirt</name>
    <name type="synonym">Ascidia lepadiformis</name>
    <dbReference type="NCBI Taxonomy" id="159417"/>
    <lineage>
        <taxon>Eukaryota</taxon>
        <taxon>Metazoa</taxon>
        <taxon>Chordata</taxon>
        <taxon>Tunicata</taxon>
        <taxon>Ascidiacea</taxon>
        <taxon>Aplousobranchia</taxon>
        <taxon>Clavelinidae</taxon>
        <taxon>Clavelina</taxon>
    </lineage>
</organism>
<keyword evidence="6" id="KW-1185">Reference proteome</keyword>
<reference evidence="5 6" key="1">
    <citation type="submission" date="2024-02" db="EMBL/GenBank/DDBJ databases">
        <authorList>
            <person name="Daric V."/>
            <person name="Darras S."/>
        </authorList>
    </citation>
    <scope>NUCLEOTIDE SEQUENCE [LARGE SCALE GENOMIC DNA]</scope>
</reference>
<accession>A0ABP0EWE7</accession>
<protein>
    <recommendedName>
        <fullName evidence="4">BTB domain-containing protein</fullName>
    </recommendedName>
</protein>
<dbReference type="Gene3D" id="1.25.40.420">
    <property type="match status" value="1"/>
</dbReference>
<dbReference type="InterPro" id="IPR015915">
    <property type="entry name" value="Kelch-typ_b-propeller"/>
</dbReference>
<dbReference type="SMART" id="SM00612">
    <property type="entry name" value="Kelch"/>
    <property type="match status" value="4"/>
</dbReference>
<dbReference type="SUPFAM" id="SSF54695">
    <property type="entry name" value="POZ domain"/>
    <property type="match status" value="1"/>
</dbReference>
<dbReference type="Pfam" id="PF24681">
    <property type="entry name" value="Kelch_KLHDC2_KLHL20_DRC7"/>
    <property type="match status" value="1"/>
</dbReference>
<dbReference type="SMART" id="SM00225">
    <property type="entry name" value="BTB"/>
    <property type="match status" value="1"/>
</dbReference>
<evidence type="ECO:0000259" key="4">
    <source>
        <dbReference type="PROSITE" id="PS50097"/>
    </source>
</evidence>
<feature type="domain" description="BTB" evidence="4">
    <location>
        <begin position="36"/>
        <end position="104"/>
    </location>
</feature>
<evidence type="ECO:0000256" key="2">
    <source>
        <dbReference type="ARBA" id="ARBA00022737"/>
    </source>
</evidence>
<dbReference type="Pfam" id="PF00651">
    <property type="entry name" value="BTB"/>
    <property type="match status" value="1"/>
</dbReference>
<feature type="region of interest" description="Disordered" evidence="3">
    <location>
        <begin position="278"/>
        <end position="325"/>
    </location>
</feature>
<dbReference type="InterPro" id="IPR011705">
    <property type="entry name" value="BACK"/>
</dbReference>
<dbReference type="InterPro" id="IPR006652">
    <property type="entry name" value="Kelch_1"/>
</dbReference>
<evidence type="ECO:0000313" key="5">
    <source>
        <dbReference type="EMBL" id="CAK8671750.1"/>
    </source>
</evidence>
<evidence type="ECO:0000313" key="6">
    <source>
        <dbReference type="Proteomes" id="UP001642483"/>
    </source>
</evidence>
<dbReference type="Gene3D" id="3.30.710.10">
    <property type="entry name" value="Potassium Channel Kv1.1, Chain A"/>
    <property type="match status" value="1"/>
</dbReference>
<keyword evidence="2" id="KW-0677">Repeat</keyword>
<evidence type="ECO:0000256" key="1">
    <source>
        <dbReference type="ARBA" id="ARBA00022441"/>
    </source>
</evidence>
<keyword evidence="1" id="KW-0880">Kelch repeat</keyword>
<dbReference type="SUPFAM" id="SSF117281">
    <property type="entry name" value="Kelch motif"/>
    <property type="match status" value="1"/>
</dbReference>
<dbReference type="PANTHER" id="PTHR24412">
    <property type="entry name" value="KELCH PROTEIN"/>
    <property type="match status" value="1"/>
</dbReference>
<sequence length="738" mass="82390">MDERTSQGKVPDNEDVKQEWLLMWGANDLRQQGHLVDVTLVAEGKKLLPCHRVVLAASSPYFRAMFSHNVIEQQKAEIELNELDFSTVSAIVDYLYTCRIDINNKNVQDLLTACSMLQILGLHGKCRRYMENRLSVENSLEVYTFAKTLCCAELQNEAFSLIARRFSDVVATSAFLKLNKDDLIDFLSSDDLLVEHEEIVYEATLAWLLEDITNRGHMINEIFSHVRMALLSDEYLEECIAKEEAIMLFPHIQAQVKAALQYKAELKHHPVATRLLEEKTPDDSAGGSSPVEDSAHFNTRNTEENNNDDATSDKNESKDPISAKLNVNSGSVASIKYSNPGEFSQTHAKFLECPFYEITLAASESVVRIPLTVTPRVGMRSNEVFLLTSGRRTIIFDPMSRRYLCGFGDEKKMEPKEDPSMPDMKNAEVYATKNGMIYLIGGLEVSRSTSVTSIRSKVFCFDLERMSWKQRASLKEPRCMIGLGELGANLYVTGGKTLADGRVLSITQTYNYDDDIWSESTEMPNPVYGHGSASCKDRLYVIGGKTAEREILNKVLFLDGETWQWTAAPSLQVPRYLAGATVLQVPVATRGKPSNDSIFVVGGVGTEGLLSSVEGFAPWTDNRWKFREEFPGHRCAQTVTTLNANLCVVGGHVTERTAEGSFESIPKYDAFLLEPTDNVDVIGTSRQWKRIIRHIRGICGVSCACTGVRMGVAKLKDQSKARDTTPPDSKNDQLEAKS</sequence>
<dbReference type="Proteomes" id="UP001642483">
    <property type="component" value="Unassembled WGS sequence"/>
</dbReference>
<dbReference type="InterPro" id="IPR011333">
    <property type="entry name" value="SKP1/BTB/POZ_sf"/>
</dbReference>
<feature type="region of interest" description="Disordered" evidence="3">
    <location>
        <begin position="716"/>
        <end position="738"/>
    </location>
</feature>
<dbReference type="SMART" id="SM00875">
    <property type="entry name" value="BACK"/>
    <property type="match status" value="1"/>
</dbReference>
<dbReference type="Gene3D" id="2.120.10.80">
    <property type="entry name" value="Kelch-type beta propeller"/>
    <property type="match status" value="1"/>
</dbReference>
<dbReference type="InterPro" id="IPR000210">
    <property type="entry name" value="BTB/POZ_dom"/>
</dbReference>
<gene>
    <name evidence="5" type="ORF">CVLEPA_LOCUS792</name>
</gene>